<feature type="transmembrane region" description="Helical" evidence="23">
    <location>
        <begin position="337"/>
        <end position="358"/>
    </location>
</feature>
<feature type="transmembrane region" description="Helical" evidence="23">
    <location>
        <begin position="135"/>
        <end position="162"/>
    </location>
</feature>
<dbReference type="GO" id="GO:0032153">
    <property type="term" value="C:cell division site"/>
    <property type="evidence" value="ECO:0007669"/>
    <property type="project" value="TreeGrafter"/>
</dbReference>
<comment type="subcellular location">
    <subcellularLocation>
        <location evidence="1">Cell membrane</location>
        <topology evidence="1">Multi-pass membrane protein</topology>
    </subcellularLocation>
</comment>
<dbReference type="GO" id="GO:0008955">
    <property type="term" value="F:peptidoglycan glycosyltransferase activity"/>
    <property type="evidence" value="ECO:0007669"/>
    <property type="project" value="UniProtKB-EC"/>
</dbReference>
<evidence type="ECO:0000256" key="12">
    <source>
        <dbReference type="ARBA" id="ARBA00023306"/>
    </source>
</evidence>
<dbReference type="GO" id="GO:0005886">
    <property type="term" value="C:plasma membrane"/>
    <property type="evidence" value="ECO:0007669"/>
    <property type="project" value="UniProtKB-SubCell"/>
</dbReference>
<evidence type="ECO:0000313" key="25">
    <source>
        <dbReference type="Proteomes" id="UP000253495"/>
    </source>
</evidence>
<dbReference type="GO" id="GO:0071555">
    <property type="term" value="P:cell wall organization"/>
    <property type="evidence" value="ECO:0007669"/>
    <property type="project" value="UniProtKB-KW"/>
</dbReference>
<proteinExistence type="inferred from homology"/>
<feature type="transmembrane region" description="Helical" evidence="23">
    <location>
        <begin position="77"/>
        <end position="96"/>
    </location>
</feature>
<keyword evidence="9" id="KW-0573">Peptidoglycan synthesis</keyword>
<evidence type="ECO:0000256" key="19">
    <source>
        <dbReference type="ARBA" id="ARBA00044770"/>
    </source>
</evidence>
<feature type="transmembrane region" description="Helical" evidence="23">
    <location>
        <begin position="295"/>
        <end position="316"/>
    </location>
</feature>
<evidence type="ECO:0000256" key="6">
    <source>
        <dbReference type="ARBA" id="ARBA00022679"/>
    </source>
</evidence>
<keyword evidence="8" id="KW-0133">Cell shape</keyword>
<keyword evidence="4 24" id="KW-0132">Cell division</keyword>
<gene>
    <name evidence="24" type="ORF">DFQ14_107162</name>
</gene>
<feature type="transmembrane region" description="Helical" evidence="23">
    <location>
        <begin position="218"/>
        <end position="239"/>
    </location>
</feature>
<keyword evidence="5" id="KW-0328">Glycosyltransferase</keyword>
<feature type="transmembrane region" description="Helical" evidence="23">
    <location>
        <begin position="108"/>
        <end position="129"/>
    </location>
</feature>
<dbReference type="EMBL" id="QPJC01000007">
    <property type="protein sequence ID" value="RCW43273.1"/>
    <property type="molecule type" value="Genomic_DNA"/>
</dbReference>
<dbReference type="PANTHER" id="PTHR30474">
    <property type="entry name" value="CELL CYCLE PROTEIN"/>
    <property type="match status" value="1"/>
</dbReference>
<feature type="region of interest" description="Disordered" evidence="22">
    <location>
        <begin position="414"/>
        <end position="499"/>
    </location>
</feature>
<evidence type="ECO:0000256" key="17">
    <source>
        <dbReference type="ARBA" id="ARBA00041185"/>
    </source>
</evidence>
<dbReference type="InterPro" id="IPR013437">
    <property type="entry name" value="FtsW"/>
</dbReference>
<evidence type="ECO:0000256" key="9">
    <source>
        <dbReference type="ARBA" id="ARBA00022984"/>
    </source>
</evidence>
<feature type="transmembrane region" description="Helical" evidence="23">
    <location>
        <begin position="197"/>
        <end position="213"/>
    </location>
</feature>
<keyword evidence="13" id="KW-0961">Cell wall biogenesis/degradation</keyword>
<keyword evidence="10 23" id="KW-1133">Transmembrane helix</keyword>
<dbReference type="PANTHER" id="PTHR30474:SF2">
    <property type="entry name" value="PEPTIDOGLYCAN GLYCOSYLTRANSFERASE FTSW-RELATED"/>
    <property type="match status" value="1"/>
</dbReference>
<keyword evidence="11 23" id="KW-0472">Membrane</keyword>
<evidence type="ECO:0000256" key="1">
    <source>
        <dbReference type="ARBA" id="ARBA00004651"/>
    </source>
</evidence>
<evidence type="ECO:0000256" key="18">
    <source>
        <dbReference type="ARBA" id="ARBA00041418"/>
    </source>
</evidence>
<sequence>MVTAGSATGTAGRNARTGKPAGLRGLVTALTAWLTRPLASFHLLLAVFGLLTVFGLVMVLSASSVDSFNQAGSSYSVFVHQLVYCAVGLVGFYLALRAPVWLLRRFSHVLLALCLLLLVLVLTPLGATASGAQSWFVVAGVSFQPVEPAKVALALWGAHVLVTKRALLGQYRHLLVPVVPAALLMFTLVVLQPDLGSTAILGIVLLALLWFAGAPLRLFAVMALGAVTGGVLLAVTAGYRMDRVVSFLNPGADPLGNGYHALQALYALADGGLFGKGLGQGWSKWEYLPNAHNDFIFAVIGEELGFIGCAMVLALYGTTAYVGMRIAARNTDPWIRLVAATLTTWMVAQAAINIGYVVGLLPVTGLPLPLISSGGSSVLTTMVVFGLLANFARHEPEAIAALRSLGPGRIGTLLRLPTPAPYRPPARKRPAKPPTSTKRPGSGPSRNGNSRSGTSQNSAAQTGRQSNRRGGSAGGARPGLRKQVTRGQASRTRTTGGHR</sequence>
<dbReference type="NCBIfam" id="TIGR02614">
    <property type="entry name" value="ftsW"/>
    <property type="match status" value="1"/>
</dbReference>
<evidence type="ECO:0000256" key="22">
    <source>
        <dbReference type="SAM" id="MobiDB-lite"/>
    </source>
</evidence>
<dbReference type="GO" id="GO:0008360">
    <property type="term" value="P:regulation of cell shape"/>
    <property type="evidence" value="ECO:0007669"/>
    <property type="project" value="UniProtKB-KW"/>
</dbReference>
<comment type="catalytic activity">
    <reaction evidence="20">
        <text>[GlcNAc-(1-&gt;4)-Mur2Ac(oyl-L-Ala-gamma-D-Glu-L-Lys-D-Ala-D-Ala)](n)-di-trans,octa-cis-undecaprenyl diphosphate + beta-D-GlcNAc-(1-&gt;4)-Mur2Ac(oyl-L-Ala-gamma-D-Glu-L-Lys-D-Ala-D-Ala)-di-trans,octa-cis-undecaprenyl diphosphate = [GlcNAc-(1-&gt;4)-Mur2Ac(oyl-L-Ala-gamma-D-Glu-L-Lys-D-Ala-D-Ala)](n+1)-di-trans,octa-cis-undecaprenyl diphosphate + di-trans,octa-cis-undecaprenyl diphosphate + H(+)</text>
        <dbReference type="Rhea" id="RHEA:23708"/>
        <dbReference type="Rhea" id="RHEA-COMP:9602"/>
        <dbReference type="Rhea" id="RHEA-COMP:9603"/>
        <dbReference type="ChEBI" id="CHEBI:15378"/>
        <dbReference type="ChEBI" id="CHEBI:58405"/>
        <dbReference type="ChEBI" id="CHEBI:60033"/>
        <dbReference type="ChEBI" id="CHEBI:78435"/>
        <dbReference type="EC" id="2.4.99.28"/>
    </reaction>
</comment>
<evidence type="ECO:0000256" key="2">
    <source>
        <dbReference type="ARBA" id="ARBA00004752"/>
    </source>
</evidence>
<keyword evidence="25" id="KW-1185">Reference proteome</keyword>
<evidence type="ECO:0000256" key="11">
    <source>
        <dbReference type="ARBA" id="ARBA00023136"/>
    </source>
</evidence>
<comment type="pathway">
    <text evidence="2">Cell wall biogenesis; peptidoglycan biosynthesis.</text>
</comment>
<evidence type="ECO:0000256" key="14">
    <source>
        <dbReference type="ARBA" id="ARBA00032370"/>
    </source>
</evidence>
<feature type="compositionally biased region" description="Polar residues" evidence="22">
    <location>
        <begin position="485"/>
        <end position="499"/>
    </location>
</feature>
<evidence type="ECO:0000256" key="13">
    <source>
        <dbReference type="ARBA" id="ARBA00023316"/>
    </source>
</evidence>
<organism evidence="24 25">
    <name type="scientific">Halopolyspora algeriensis</name>
    <dbReference type="NCBI Taxonomy" id="1500506"/>
    <lineage>
        <taxon>Bacteria</taxon>
        <taxon>Bacillati</taxon>
        <taxon>Actinomycetota</taxon>
        <taxon>Actinomycetes</taxon>
        <taxon>Actinomycetes incertae sedis</taxon>
        <taxon>Halopolyspora</taxon>
    </lineage>
</organism>
<feature type="transmembrane region" description="Helical" evidence="23">
    <location>
        <begin position="43"/>
        <end position="65"/>
    </location>
</feature>
<dbReference type="AlphaFoldDB" id="A0A368VV05"/>
<evidence type="ECO:0000256" key="15">
    <source>
        <dbReference type="ARBA" id="ARBA00033270"/>
    </source>
</evidence>
<evidence type="ECO:0000256" key="7">
    <source>
        <dbReference type="ARBA" id="ARBA00022692"/>
    </source>
</evidence>
<evidence type="ECO:0000256" key="4">
    <source>
        <dbReference type="ARBA" id="ARBA00022618"/>
    </source>
</evidence>
<evidence type="ECO:0000256" key="23">
    <source>
        <dbReference type="SAM" id="Phobius"/>
    </source>
</evidence>
<dbReference type="InterPro" id="IPR018365">
    <property type="entry name" value="Cell_cycle_FtsW-rel_CS"/>
</dbReference>
<comment type="function">
    <text evidence="21">Peptidoglycan polymerase that is essential for cell division.</text>
</comment>
<feature type="transmembrane region" description="Helical" evidence="23">
    <location>
        <begin position="174"/>
        <end position="191"/>
    </location>
</feature>
<feature type="transmembrane region" description="Helical" evidence="23">
    <location>
        <begin position="370"/>
        <end position="392"/>
    </location>
</feature>
<evidence type="ECO:0000256" key="16">
    <source>
        <dbReference type="ARBA" id="ARBA00038053"/>
    </source>
</evidence>
<evidence type="ECO:0000256" key="5">
    <source>
        <dbReference type="ARBA" id="ARBA00022676"/>
    </source>
</evidence>
<feature type="compositionally biased region" description="Low complexity" evidence="22">
    <location>
        <begin position="439"/>
        <end position="453"/>
    </location>
</feature>
<comment type="similarity">
    <text evidence="16">Belongs to the SEDS family. FtsW subfamily.</text>
</comment>
<name>A0A368VV05_9ACTN</name>
<keyword evidence="3" id="KW-1003">Cell membrane</keyword>
<dbReference type="PROSITE" id="PS00428">
    <property type="entry name" value="FTSW_RODA_SPOVE"/>
    <property type="match status" value="1"/>
</dbReference>
<dbReference type="EC" id="2.4.99.28" evidence="19"/>
<evidence type="ECO:0000256" key="8">
    <source>
        <dbReference type="ARBA" id="ARBA00022960"/>
    </source>
</evidence>
<dbReference type="GO" id="GO:0051301">
    <property type="term" value="P:cell division"/>
    <property type="evidence" value="ECO:0007669"/>
    <property type="project" value="UniProtKB-KW"/>
</dbReference>
<dbReference type="GO" id="GO:0015648">
    <property type="term" value="F:lipid-linked peptidoglycan transporter activity"/>
    <property type="evidence" value="ECO:0007669"/>
    <property type="project" value="TreeGrafter"/>
</dbReference>
<evidence type="ECO:0000256" key="3">
    <source>
        <dbReference type="ARBA" id="ARBA00022475"/>
    </source>
</evidence>
<evidence type="ECO:0000256" key="10">
    <source>
        <dbReference type="ARBA" id="ARBA00022989"/>
    </source>
</evidence>
<reference evidence="24 25" key="1">
    <citation type="submission" date="2018-07" db="EMBL/GenBank/DDBJ databases">
        <title>Genomic Encyclopedia of Type Strains, Phase III (KMG-III): the genomes of soil and plant-associated and newly described type strains.</title>
        <authorList>
            <person name="Whitman W."/>
        </authorList>
    </citation>
    <scope>NUCLEOTIDE SEQUENCE [LARGE SCALE GENOMIC DNA]</scope>
    <source>
        <strain evidence="24 25">CECT 8575</strain>
    </source>
</reference>
<evidence type="ECO:0000256" key="20">
    <source>
        <dbReference type="ARBA" id="ARBA00049902"/>
    </source>
</evidence>
<comment type="caution">
    <text evidence="24">The sequence shown here is derived from an EMBL/GenBank/DDBJ whole genome shotgun (WGS) entry which is preliminary data.</text>
</comment>
<dbReference type="InterPro" id="IPR001182">
    <property type="entry name" value="FtsW/RodA"/>
</dbReference>
<protein>
    <recommendedName>
        <fullName evidence="17">Probable peptidoglycan glycosyltransferase FtsW</fullName>
        <ecNumber evidence="19">2.4.99.28</ecNumber>
    </recommendedName>
    <alternativeName>
        <fullName evidence="18">Cell division protein FtsW</fullName>
    </alternativeName>
    <alternativeName>
        <fullName evidence="15">Cell wall polymerase</fullName>
    </alternativeName>
    <alternativeName>
        <fullName evidence="14">Peptidoglycan polymerase</fullName>
    </alternativeName>
</protein>
<keyword evidence="7 23" id="KW-0812">Transmembrane</keyword>
<evidence type="ECO:0000256" key="21">
    <source>
        <dbReference type="ARBA" id="ARBA00049966"/>
    </source>
</evidence>
<keyword evidence="6" id="KW-0808">Transferase</keyword>
<keyword evidence="12" id="KW-0131">Cell cycle</keyword>
<evidence type="ECO:0000313" key="24">
    <source>
        <dbReference type="EMBL" id="RCW43273.1"/>
    </source>
</evidence>
<dbReference type="Proteomes" id="UP000253495">
    <property type="component" value="Unassembled WGS sequence"/>
</dbReference>
<accession>A0A368VV05</accession>
<dbReference type="GO" id="GO:0009252">
    <property type="term" value="P:peptidoglycan biosynthetic process"/>
    <property type="evidence" value="ECO:0007669"/>
    <property type="project" value="UniProtKB-KW"/>
</dbReference>
<dbReference type="Pfam" id="PF01098">
    <property type="entry name" value="FTSW_RODA_SPOVE"/>
    <property type="match status" value="1"/>
</dbReference>